<feature type="transmembrane region" description="Helical" evidence="1">
    <location>
        <begin position="58"/>
        <end position="78"/>
    </location>
</feature>
<name>A0A0P1EYJ4_9RHOB</name>
<keyword evidence="1" id="KW-0472">Membrane</keyword>
<evidence type="ECO:0000313" key="2">
    <source>
        <dbReference type="EMBL" id="CUH59939.1"/>
    </source>
</evidence>
<gene>
    <name evidence="2" type="ORF">THS5294_01228</name>
</gene>
<proteinExistence type="predicted"/>
<dbReference type="EMBL" id="CYRX01000011">
    <property type="protein sequence ID" value="CUH59939.1"/>
    <property type="molecule type" value="Genomic_DNA"/>
</dbReference>
<evidence type="ECO:0000256" key="1">
    <source>
        <dbReference type="SAM" id="Phobius"/>
    </source>
</evidence>
<protein>
    <submittedName>
        <fullName evidence="2">Uncharacterized protein</fullName>
    </submittedName>
</protein>
<keyword evidence="1" id="KW-1133">Transmembrane helix</keyword>
<dbReference type="Proteomes" id="UP000051298">
    <property type="component" value="Unassembled WGS sequence"/>
</dbReference>
<dbReference type="STRING" id="266809.PM03_09665"/>
<dbReference type="RefSeq" id="WP_058123015.1">
    <property type="nucleotide sequence ID" value="NZ_CYRX01000011.1"/>
</dbReference>
<keyword evidence="1" id="KW-0812">Transmembrane</keyword>
<evidence type="ECO:0000313" key="3">
    <source>
        <dbReference type="Proteomes" id="UP000051298"/>
    </source>
</evidence>
<accession>A0A0P1EYJ4</accession>
<sequence length="275" mass="29201">MATTPLKKAQTADLDQSIQIALDAADASMDVTAEFERISAQFAETATKAERLEKISRISLIAAGSIAVLAVVIMGMVWQRSSLGLQRLAATNTQLLTILTENVTAFEERMAPLAVMDKKVAGLSETLAGIQTSLETISVDASQMTDLRANVAQIILDLPALETQEAAQIRAETINNTTADRIATLNGELAMSVSVATQDALAVQLDAYKALAADISEAVGAMDTSGGSAAAAELQEKLDARINEMNMRLNRVVEANTTATRRRAAPPQADVIKYP</sequence>
<dbReference type="AlphaFoldDB" id="A0A0P1EYJ4"/>
<dbReference type="eggNOG" id="ENOG5030IJ6">
    <property type="taxonomic scope" value="Bacteria"/>
</dbReference>
<organism evidence="2 3">
    <name type="scientific">Thalassobacter stenotrophicus</name>
    <dbReference type="NCBI Taxonomy" id="266809"/>
    <lineage>
        <taxon>Bacteria</taxon>
        <taxon>Pseudomonadati</taxon>
        <taxon>Pseudomonadota</taxon>
        <taxon>Alphaproteobacteria</taxon>
        <taxon>Rhodobacterales</taxon>
        <taxon>Roseobacteraceae</taxon>
        <taxon>Thalassobacter</taxon>
    </lineage>
</organism>
<reference evidence="2 3" key="1">
    <citation type="submission" date="2015-09" db="EMBL/GenBank/DDBJ databases">
        <authorList>
            <consortium name="Swine Surveillance"/>
        </authorList>
    </citation>
    <scope>NUCLEOTIDE SEQUENCE [LARGE SCALE GENOMIC DNA]</scope>
    <source>
        <strain evidence="2 3">CECT 5294</strain>
    </source>
</reference>